<dbReference type="InterPro" id="IPR019734">
    <property type="entry name" value="TPR_rpt"/>
</dbReference>
<dbReference type="InterPro" id="IPR036866">
    <property type="entry name" value="RibonucZ/Hydroxyglut_hydro"/>
</dbReference>
<evidence type="ECO:0000259" key="2">
    <source>
        <dbReference type="SMART" id="SM00849"/>
    </source>
</evidence>
<gene>
    <name evidence="3" type="ORF">ENG14_01945</name>
</gene>
<reference evidence="3" key="1">
    <citation type="journal article" date="2020" name="mSystems">
        <title>Genome- and Community-Level Interaction Insights into Carbon Utilization and Element Cycling Functions of Hydrothermarchaeota in Hydrothermal Sediment.</title>
        <authorList>
            <person name="Zhou Z."/>
            <person name="Liu Y."/>
            <person name="Xu W."/>
            <person name="Pan J."/>
            <person name="Luo Z.H."/>
            <person name="Li M."/>
        </authorList>
    </citation>
    <scope>NUCLEOTIDE SEQUENCE [LARGE SCALE GENOMIC DNA]</scope>
    <source>
        <strain evidence="3">HyVt-19</strain>
    </source>
</reference>
<dbReference type="InterPro" id="IPR050662">
    <property type="entry name" value="Sec-metab_biosynth-thioest"/>
</dbReference>
<dbReference type="Pfam" id="PF12895">
    <property type="entry name" value="ANAPC3"/>
    <property type="match status" value="1"/>
</dbReference>
<dbReference type="SMART" id="SM00849">
    <property type="entry name" value="Lactamase_B"/>
    <property type="match status" value="1"/>
</dbReference>
<name>A0A7C1ALA5_9BACT</name>
<dbReference type="SMART" id="SM00028">
    <property type="entry name" value="TPR"/>
    <property type="match status" value="1"/>
</dbReference>
<dbReference type="Proteomes" id="UP000886355">
    <property type="component" value="Unassembled WGS sequence"/>
</dbReference>
<dbReference type="SUPFAM" id="SSF56281">
    <property type="entry name" value="Metallo-hydrolase/oxidoreductase"/>
    <property type="match status" value="1"/>
</dbReference>
<dbReference type="InterPro" id="IPR011990">
    <property type="entry name" value="TPR-like_helical_dom_sf"/>
</dbReference>
<dbReference type="PANTHER" id="PTHR23131">
    <property type="entry name" value="ENDORIBONUCLEASE LACTB2"/>
    <property type="match status" value="1"/>
</dbReference>
<dbReference type="PANTHER" id="PTHR23131:SF0">
    <property type="entry name" value="ENDORIBONUCLEASE LACTB2"/>
    <property type="match status" value="1"/>
</dbReference>
<dbReference type="PROSITE" id="PS50005">
    <property type="entry name" value="TPR"/>
    <property type="match status" value="1"/>
</dbReference>
<sequence length="315" mass="35449">LTHGHHEHVMGVFELLRGYPTLRSSGHLDIYIHEACPNAFREIAENLGCKVHFIKNNELISIGPFTFKALHTPGHTMDSMCYFHEETRSLFSGDTVLPFAVASPDPIAGGRIDFQMFSMRILRQLKPLHLFPGHGEIVRDNASKVLEGNYAGVIKKVIGLQCPWIEGAQFLIQKGYLDETVFCCDKVLEEDPDNKMALYLKASCLNDMGRFEDALGVLKEIKAKGIFNNPMYYIAYGCALLGMGKYDESISYFDKALELTPGFENALVYKGLALYLSGRVDEAFDIGEFERAFMGNFKEQLLKTYGQSQEKTEQS</sequence>
<dbReference type="Pfam" id="PF00753">
    <property type="entry name" value="Lactamase_B"/>
    <property type="match status" value="1"/>
</dbReference>
<keyword evidence="1" id="KW-0802">TPR repeat</keyword>
<dbReference type="SUPFAM" id="SSF48439">
    <property type="entry name" value="Protein prenylyltransferase"/>
    <property type="match status" value="1"/>
</dbReference>
<feature type="repeat" description="TPR" evidence="1">
    <location>
        <begin position="230"/>
        <end position="263"/>
    </location>
</feature>
<protein>
    <submittedName>
        <fullName evidence="3">Tetratricopeptide repeat protein</fullName>
    </submittedName>
</protein>
<dbReference type="EMBL" id="DQZW01000092">
    <property type="protein sequence ID" value="HDL89647.1"/>
    <property type="molecule type" value="Genomic_DNA"/>
</dbReference>
<accession>A0A7C1ALA5</accession>
<dbReference type="PROSITE" id="PS50293">
    <property type="entry name" value="TPR_REGION"/>
    <property type="match status" value="1"/>
</dbReference>
<feature type="domain" description="Metallo-beta-lactamase" evidence="2">
    <location>
        <begin position="1"/>
        <end position="134"/>
    </location>
</feature>
<proteinExistence type="predicted"/>
<evidence type="ECO:0000256" key="1">
    <source>
        <dbReference type="PROSITE-ProRule" id="PRU00339"/>
    </source>
</evidence>
<feature type="non-terminal residue" evidence="3">
    <location>
        <position position="1"/>
    </location>
</feature>
<evidence type="ECO:0000313" key="3">
    <source>
        <dbReference type="EMBL" id="HDL89647.1"/>
    </source>
</evidence>
<dbReference type="AlphaFoldDB" id="A0A7C1ALA5"/>
<dbReference type="Gene3D" id="3.60.15.10">
    <property type="entry name" value="Ribonuclease Z/Hydroxyacylglutathione hydrolase-like"/>
    <property type="match status" value="1"/>
</dbReference>
<dbReference type="Gene3D" id="1.25.40.10">
    <property type="entry name" value="Tetratricopeptide repeat domain"/>
    <property type="match status" value="2"/>
</dbReference>
<organism evidence="3">
    <name type="scientific">Thermodesulforhabdus norvegica</name>
    <dbReference type="NCBI Taxonomy" id="39841"/>
    <lineage>
        <taxon>Bacteria</taxon>
        <taxon>Pseudomonadati</taxon>
        <taxon>Thermodesulfobacteriota</taxon>
        <taxon>Syntrophobacteria</taxon>
        <taxon>Syntrophobacterales</taxon>
        <taxon>Thermodesulforhabdaceae</taxon>
        <taxon>Thermodesulforhabdus</taxon>
    </lineage>
</organism>
<comment type="caution">
    <text evidence="3">The sequence shown here is derived from an EMBL/GenBank/DDBJ whole genome shotgun (WGS) entry which is preliminary data.</text>
</comment>
<dbReference type="InterPro" id="IPR001279">
    <property type="entry name" value="Metallo-B-lactamas"/>
</dbReference>